<dbReference type="Proteomes" id="UP000002668">
    <property type="component" value="Genome"/>
</dbReference>
<feature type="compositionally biased region" description="Polar residues" evidence="7">
    <location>
        <begin position="594"/>
        <end position="606"/>
    </location>
</feature>
<keyword evidence="5" id="KW-0805">Transcription regulation</keyword>
<dbReference type="Pfam" id="PF09733">
    <property type="entry name" value="VEFS-Box"/>
    <property type="match status" value="1"/>
</dbReference>
<dbReference type="GO" id="GO:0008270">
    <property type="term" value="F:zinc ion binding"/>
    <property type="evidence" value="ECO:0007669"/>
    <property type="project" value="UniProtKB-KW"/>
</dbReference>
<organism evidence="10">
    <name type="scientific">Leptosphaeria maculans (strain JN3 / isolate v23.1.3 / race Av1-4-5-6-7-8)</name>
    <name type="common">Blackleg fungus</name>
    <name type="synonym">Phoma lingam</name>
    <dbReference type="NCBI Taxonomy" id="985895"/>
    <lineage>
        <taxon>Eukaryota</taxon>
        <taxon>Fungi</taxon>
        <taxon>Dikarya</taxon>
        <taxon>Ascomycota</taxon>
        <taxon>Pezizomycotina</taxon>
        <taxon>Dothideomycetes</taxon>
        <taxon>Pleosporomycetidae</taxon>
        <taxon>Pleosporales</taxon>
        <taxon>Pleosporineae</taxon>
        <taxon>Leptosphaeriaceae</taxon>
        <taxon>Plenodomus</taxon>
        <taxon>Plenodomus lingam/Leptosphaeria maculans species complex</taxon>
    </lineage>
</organism>
<evidence type="ECO:0000259" key="8">
    <source>
        <dbReference type="Pfam" id="PF09733"/>
    </source>
</evidence>
<keyword evidence="3" id="KW-0863">Zinc-finger</keyword>
<accession>E5A097</accession>
<name>E5A097_LEPMJ</name>
<dbReference type="STRING" id="985895.E5A097"/>
<evidence type="ECO:0000256" key="3">
    <source>
        <dbReference type="ARBA" id="ARBA00022771"/>
    </source>
</evidence>
<feature type="region of interest" description="Disordered" evidence="7">
    <location>
        <begin position="579"/>
        <end position="608"/>
    </location>
</feature>
<protein>
    <recommendedName>
        <fullName evidence="8">Polycomb protein VEFS-Box domain-containing protein</fullName>
    </recommendedName>
</protein>
<keyword evidence="6" id="KW-0804">Transcription</keyword>
<comment type="similarity">
    <text evidence="1">Belongs to the VEFS (VRN2-EMF2-FIS2-SU(Z)12) family.</text>
</comment>
<sequence length="663" mass="74856">MQLSTGIESPVVLNRSLSRAFQVHQHLLLGGNTENLVGPDFSLRVRWRPPSWDELDDMIETDTANGSFFLNIESIRVHGKQRSAQDGDQTPHARKSRVLLRAKSSIKASFFPESSQVCRTRSTLNAVLKANDRGSEGSASVDIEPFVIKRQNLVPTSSRVTSGTSYLMELRLTFTSKDEAEDFYDYMGVKNIAGNPLQLVSIYENILHCPSGPTMLQMKDHTNQLVFDLEVCMWWANTVPESILVRSNRTLRSREKRTRPYLTPPLDVDRQPKFQIKYVLGNIIVQKSGLACPLDGCRTSKMTDIKDLRMHLESLHDHFRCTALQEEVDEQGVEHWKFEIEVADHRAEKRTSDRADEPMDVHVHAPGHPFDRDLHLQGITAFHQVATQKHPPKHFALKGRQTTSTTKTIRKRAEAVQARPARPKRAYIVPEAPPGITFFRSVTKQPLHAGDEISESDEEVDLGWMQLRRDAEISKEGITEVAKRFQKAFDGFMQDENLQADIHASDAVVRFTREMNSWLSEDVFGELSSKLDELLQDDIITKDTHTACLEIVRTPQFEGQAADEAQHRFESTEMGLHPILKTNSGRKGRGKAKVTNTGHLTPITTDSDGDLEMRETVLNSDSRMQPPGLYSTTQPTYDECYCGEDPLVSFNASPVIACNRLSV</sequence>
<feature type="domain" description="Polycomb protein VEFS-Box" evidence="8">
    <location>
        <begin position="437"/>
        <end position="521"/>
    </location>
</feature>
<dbReference type="EMBL" id="FP929130">
    <property type="protein sequence ID" value="CBX96957.1"/>
    <property type="molecule type" value="Genomic_DNA"/>
</dbReference>
<keyword evidence="10" id="KW-1185">Reference proteome</keyword>
<evidence type="ECO:0000256" key="5">
    <source>
        <dbReference type="ARBA" id="ARBA00023015"/>
    </source>
</evidence>
<keyword evidence="4" id="KW-0862">Zinc</keyword>
<gene>
    <name evidence="9" type="ORF">LEMA_P100880.1</name>
</gene>
<dbReference type="OrthoDB" id="166746at2759"/>
<dbReference type="OMA" id="ECYCGED"/>
<dbReference type="CDD" id="cd21552">
    <property type="entry name" value="VEFS-box_ctSUZ12-like"/>
    <property type="match status" value="1"/>
</dbReference>
<dbReference type="AlphaFoldDB" id="E5A097"/>
<evidence type="ECO:0000256" key="4">
    <source>
        <dbReference type="ARBA" id="ARBA00022833"/>
    </source>
</evidence>
<evidence type="ECO:0000256" key="2">
    <source>
        <dbReference type="ARBA" id="ARBA00022723"/>
    </source>
</evidence>
<dbReference type="HOGENOM" id="CLU_411599_0_0_1"/>
<evidence type="ECO:0000313" key="9">
    <source>
        <dbReference type="EMBL" id="CBX96957.1"/>
    </source>
</evidence>
<evidence type="ECO:0000256" key="1">
    <source>
        <dbReference type="ARBA" id="ARBA00007416"/>
    </source>
</evidence>
<evidence type="ECO:0000256" key="7">
    <source>
        <dbReference type="SAM" id="MobiDB-lite"/>
    </source>
</evidence>
<dbReference type="eggNOG" id="ENOG502SQFI">
    <property type="taxonomic scope" value="Eukaryota"/>
</dbReference>
<dbReference type="VEuPathDB" id="FungiDB:LEMA_P100880.1"/>
<dbReference type="InterPro" id="IPR019135">
    <property type="entry name" value="Polycomb_protein_VEFS-Box"/>
</dbReference>
<dbReference type="InParanoid" id="E5A097"/>
<evidence type="ECO:0000313" key="10">
    <source>
        <dbReference type="Proteomes" id="UP000002668"/>
    </source>
</evidence>
<evidence type="ECO:0000256" key="6">
    <source>
        <dbReference type="ARBA" id="ARBA00023163"/>
    </source>
</evidence>
<keyword evidence="2" id="KW-0479">Metal-binding</keyword>
<proteinExistence type="inferred from homology"/>
<reference evidence="10" key="1">
    <citation type="journal article" date="2011" name="Nat. Commun.">
        <title>Effector diversification within compartments of the Leptosphaeria maculans genome affected by Repeat-Induced Point mutations.</title>
        <authorList>
            <person name="Rouxel T."/>
            <person name="Grandaubert J."/>
            <person name="Hane J.K."/>
            <person name="Hoede C."/>
            <person name="van de Wouw A.P."/>
            <person name="Couloux A."/>
            <person name="Dominguez V."/>
            <person name="Anthouard V."/>
            <person name="Bally P."/>
            <person name="Bourras S."/>
            <person name="Cozijnsen A.J."/>
            <person name="Ciuffetti L.M."/>
            <person name="Degrave A."/>
            <person name="Dilmaghani A."/>
            <person name="Duret L."/>
            <person name="Fudal I."/>
            <person name="Goodwin S.B."/>
            <person name="Gout L."/>
            <person name="Glaser N."/>
            <person name="Linglin J."/>
            <person name="Kema G.H.J."/>
            <person name="Lapalu N."/>
            <person name="Lawrence C.B."/>
            <person name="May K."/>
            <person name="Meyer M."/>
            <person name="Ollivier B."/>
            <person name="Poulain J."/>
            <person name="Schoch C.L."/>
            <person name="Simon A."/>
            <person name="Spatafora J.W."/>
            <person name="Stachowiak A."/>
            <person name="Turgeon B.G."/>
            <person name="Tyler B.M."/>
            <person name="Vincent D."/>
            <person name="Weissenbach J."/>
            <person name="Amselem J."/>
            <person name="Quesneville H."/>
            <person name="Oliver R.P."/>
            <person name="Wincker P."/>
            <person name="Balesdent M.-H."/>
            <person name="Howlett B.J."/>
        </authorList>
    </citation>
    <scope>NUCLEOTIDE SEQUENCE [LARGE SCALE GENOMIC DNA]</scope>
    <source>
        <strain evidence="10">JN3 / isolate v23.1.3 / race Av1-4-5-6-7-8</strain>
    </source>
</reference>